<evidence type="ECO:0000313" key="3">
    <source>
        <dbReference type="Proteomes" id="UP000317378"/>
    </source>
</evidence>
<proteinExistence type="predicted"/>
<feature type="region of interest" description="Disordered" evidence="1">
    <location>
        <begin position="46"/>
        <end position="76"/>
    </location>
</feature>
<evidence type="ECO:0000256" key="1">
    <source>
        <dbReference type="SAM" id="MobiDB-lite"/>
    </source>
</evidence>
<protein>
    <submittedName>
        <fullName evidence="2">Uncharacterized protein</fullName>
    </submittedName>
</protein>
<organism evidence="2 3">
    <name type="scientific">Streptomyces sporangiiformans</name>
    <dbReference type="NCBI Taxonomy" id="2315329"/>
    <lineage>
        <taxon>Bacteria</taxon>
        <taxon>Bacillati</taxon>
        <taxon>Actinomycetota</taxon>
        <taxon>Actinomycetes</taxon>
        <taxon>Kitasatosporales</taxon>
        <taxon>Streptomycetaceae</taxon>
        <taxon>Streptomyces</taxon>
    </lineage>
</organism>
<comment type="caution">
    <text evidence="2">The sequence shown here is derived from an EMBL/GenBank/DDBJ whole genome shotgun (WGS) entry which is preliminary data.</text>
</comment>
<dbReference type="AlphaFoldDB" id="A0A505DKC0"/>
<keyword evidence="3" id="KW-1185">Reference proteome</keyword>
<sequence>MIARFRVRHQEALADLFGQVLGLCAEAGLVAVAVLAVDGSKFEASASNHRVMREGAASAAPRSHTYRRRDPRARST</sequence>
<gene>
    <name evidence="2" type="ORF">FGD71_031725</name>
</gene>
<dbReference type="EMBL" id="VCHX02000177">
    <property type="protein sequence ID" value="TPQ18351.1"/>
    <property type="molecule type" value="Genomic_DNA"/>
</dbReference>
<evidence type="ECO:0000313" key="2">
    <source>
        <dbReference type="EMBL" id="TPQ18351.1"/>
    </source>
</evidence>
<reference evidence="2 3" key="1">
    <citation type="submission" date="2019-06" db="EMBL/GenBank/DDBJ databases">
        <title>Streptomyces sporangiiformans sp. nov., a novel actinomycete isolated from soil in Mount Song.</title>
        <authorList>
            <person name="Han L."/>
        </authorList>
    </citation>
    <scope>NUCLEOTIDE SEQUENCE [LARGE SCALE GENOMIC DNA]</scope>
    <source>
        <strain evidence="2 3">NEAU-SSA 1</strain>
    </source>
</reference>
<dbReference type="Proteomes" id="UP000317378">
    <property type="component" value="Unassembled WGS sequence"/>
</dbReference>
<accession>A0A505DKC0</accession>
<name>A0A505DKC0_9ACTN</name>
<feature type="compositionally biased region" description="Basic residues" evidence="1">
    <location>
        <begin position="64"/>
        <end position="76"/>
    </location>
</feature>
<dbReference type="RefSeq" id="WP_140935993.1">
    <property type="nucleotide sequence ID" value="NZ_QXMJ01000177.1"/>
</dbReference>